<dbReference type="GO" id="GO:0005524">
    <property type="term" value="F:ATP binding"/>
    <property type="evidence" value="ECO:0007669"/>
    <property type="project" value="UniProtKB-KW"/>
</dbReference>
<keyword evidence="3" id="KW-0597">Phosphoprotein</keyword>
<feature type="region of interest" description="Disordered" evidence="9">
    <location>
        <begin position="405"/>
        <end position="431"/>
    </location>
</feature>
<organism evidence="13">
    <name type="scientific">Streptomyces sp. NBC_00093</name>
    <dbReference type="NCBI Taxonomy" id="2975649"/>
    <lineage>
        <taxon>Bacteria</taxon>
        <taxon>Bacillati</taxon>
        <taxon>Actinomycetota</taxon>
        <taxon>Actinomycetes</taxon>
        <taxon>Kitasatosporales</taxon>
        <taxon>Streptomycetaceae</taxon>
        <taxon>Streptomyces</taxon>
    </lineage>
</organism>
<evidence type="ECO:0000256" key="10">
    <source>
        <dbReference type="SAM" id="Phobius"/>
    </source>
</evidence>
<evidence type="ECO:0000256" key="7">
    <source>
        <dbReference type="ARBA" id="ARBA00022840"/>
    </source>
</evidence>
<keyword evidence="7" id="KW-0067">ATP-binding</keyword>
<dbReference type="InterPro" id="IPR050482">
    <property type="entry name" value="Sensor_HK_TwoCompSys"/>
</dbReference>
<gene>
    <name evidence="13" type="ORF">OHA22_22580</name>
</gene>
<keyword evidence="4" id="KW-0808">Transferase</keyword>
<sequence>MISSLKRQLRSRPGPNPHTNPSPTGHPAPVRRPGRTDAAVAVAVFACSFPGSVFTLPGGPELPWGPGALLTGVSCVALLWYRCLPRTTVVVTVLCATAMAGIGHVLSVLLLGPLMVALHSLALRTDRRTANLFTLGGIVLLVGTGLFVGPAGEPLILKLGGPAAWLLLPTSLGTVTRLRGAWLEAVQARAEHAERTREEEALRRVAEERMRIARDLHDVVAHHLVLANLQAGAVAGRLPDRPDEAARIVADLTGTTASALRELKATVGLLRQSDDRDRPDLPTEPTPGLARLPELAASFEHAGLKVAVTVEGEPRPLSAGADVTAYRIAQEALTNVTKHAAARSAEVRLTYSPASVVLAVTDDGPGKQPRAGAGTGAPSNSPCPSGGYGLIGMRERAHSVGGHFRAEPRREGGFGVVAELPLRSEETDRAQ</sequence>
<evidence type="ECO:0000259" key="11">
    <source>
        <dbReference type="Pfam" id="PF02518"/>
    </source>
</evidence>
<dbReference type="Gene3D" id="3.30.565.10">
    <property type="entry name" value="Histidine kinase-like ATPase, C-terminal domain"/>
    <property type="match status" value="1"/>
</dbReference>
<feature type="region of interest" description="Disordered" evidence="9">
    <location>
        <begin position="361"/>
        <end position="391"/>
    </location>
</feature>
<dbReference type="SUPFAM" id="SSF55874">
    <property type="entry name" value="ATPase domain of HSP90 chaperone/DNA topoisomerase II/histidine kinase"/>
    <property type="match status" value="1"/>
</dbReference>
<keyword evidence="8" id="KW-0902">Two-component regulatory system</keyword>
<evidence type="ECO:0000256" key="8">
    <source>
        <dbReference type="ARBA" id="ARBA00023012"/>
    </source>
</evidence>
<keyword evidence="10" id="KW-1133">Transmembrane helix</keyword>
<evidence type="ECO:0000256" key="1">
    <source>
        <dbReference type="ARBA" id="ARBA00000085"/>
    </source>
</evidence>
<proteinExistence type="predicted"/>
<protein>
    <recommendedName>
        <fullName evidence="2">histidine kinase</fullName>
        <ecNumber evidence="2">2.7.13.3</ecNumber>
    </recommendedName>
</protein>
<keyword evidence="6 13" id="KW-0418">Kinase</keyword>
<dbReference type="Pfam" id="PF07730">
    <property type="entry name" value="HisKA_3"/>
    <property type="match status" value="1"/>
</dbReference>
<feature type="domain" description="Histidine kinase/HSP90-like ATPase" evidence="11">
    <location>
        <begin position="324"/>
        <end position="423"/>
    </location>
</feature>
<dbReference type="InterPro" id="IPR036890">
    <property type="entry name" value="HATPase_C_sf"/>
</dbReference>
<dbReference type="EMBL" id="CP108222">
    <property type="protein sequence ID" value="WTT18122.1"/>
    <property type="molecule type" value="Genomic_DNA"/>
</dbReference>
<dbReference type="EC" id="2.7.13.3" evidence="2"/>
<dbReference type="AlphaFoldDB" id="A0AAU2A2Y9"/>
<evidence type="ECO:0000256" key="6">
    <source>
        <dbReference type="ARBA" id="ARBA00022777"/>
    </source>
</evidence>
<feature type="compositionally biased region" description="Pro residues" evidence="9">
    <location>
        <begin position="14"/>
        <end position="26"/>
    </location>
</feature>
<evidence type="ECO:0000256" key="2">
    <source>
        <dbReference type="ARBA" id="ARBA00012438"/>
    </source>
</evidence>
<dbReference type="PANTHER" id="PTHR24421:SF10">
    <property type="entry name" value="NITRATE_NITRITE SENSOR PROTEIN NARQ"/>
    <property type="match status" value="1"/>
</dbReference>
<reference evidence="13" key="1">
    <citation type="submission" date="2022-10" db="EMBL/GenBank/DDBJ databases">
        <title>The complete genomes of actinobacterial strains from the NBC collection.</title>
        <authorList>
            <person name="Joergensen T.S."/>
            <person name="Alvarez Arevalo M."/>
            <person name="Sterndorff E.B."/>
            <person name="Faurdal D."/>
            <person name="Vuksanovic O."/>
            <person name="Mourched A.-S."/>
            <person name="Charusanti P."/>
            <person name="Shaw S."/>
            <person name="Blin K."/>
            <person name="Weber T."/>
        </authorList>
    </citation>
    <scope>NUCLEOTIDE SEQUENCE</scope>
    <source>
        <strain evidence="13">NBC_00093</strain>
    </source>
</reference>
<evidence type="ECO:0000256" key="9">
    <source>
        <dbReference type="SAM" id="MobiDB-lite"/>
    </source>
</evidence>
<feature type="region of interest" description="Disordered" evidence="9">
    <location>
        <begin position="1"/>
        <end position="33"/>
    </location>
</feature>
<evidence type="ECO:0000313" key="13">
    <source>
        <dbReference type="EMBL" id="WTT18122.1"/>
    </source>
</evidence>
<evidence type="ECO:0000256" key="3">
    <source>
        <dbReference type="ARBA" id="ARBA00022553"/>
    </source>
</evidence>
<feature type="domain" description="Signal transduction histidine kinase subgroup 3 dimerisation and phosphoacceptor" evidence="12">
    <location>
        <begin position="208"/>
        <end position="274"/>
    </location>
</feature>
<dbReference type="GO" id="GO:0016020">
    <property type="term" value="C:membrane"/>
    <property type="evidence" value="ECO:0007669"/>
    <property type="project" value="InterPro"/>
</dbReference>
<feature type="transmembrane region" description="Helical" evidence="10">
    <location>
        <begin position="38"/>
        <end position="56"/>
    </location>
</feature>
<keyword evidence="10" id="KW-0472">Membrane</keyword>
<name>A0AAU2A2Y9_9ACTN</name>
<comment type="catalytic activity">
    <reaction evidence="1">
        <text>ATP + protein L-histidine = ADP + protein N-phospho-L-histidine.</text>
        <dbReference type="EC" id="2.7.13.3"/>
    </reaction>
</comment>
<dbReference type="CDD" id="cd16917">
    <property type="entry name" value="HATPase_UhpB-NarQ-NarX-like"/>
    <property type="match status" value="1"/>
</dbReference>
<dbReference type="GO" id="GO:0046983">
    <property type="term" value="F:protein dimerization activity"/>
    <property type="evidence" value="ECO:0007669"/>
    <property type="project" value="InterPro"/>
</dbReference>
<dbReference type="GO" id="GO:0000155">
    <property type="term" value="F:phosphorelay sensor kinase activity"/>
    <property type="evidence" value="ECO:0007669"/>
    <property type="project" value="InterPro"/>
</dbReference>
<evidence type="ECO:0000259" key="12">
    <source>
        <dbReference type="Pfam" id="PF07730"/>
    </source>
</evidence>
<accession>A0AAU2A2Y9</accession>
<keyword evidence="10" id="KW-0812">Transmembrane</keyword>
<evidence type="ECO:0000256" key="5">
    <source>
        <dbReference type="ARBA" id="ARBA00022741"/>
    </source>
</evidence>
<feature type="compositionally biased region" description="Basic and acidic residues" evidence="9">
    <location>
        <begin position="422"/>
        <end position="431"/>
    </location>
</feature>
<feature type="transmembrane region" description="Helical" evidence="10">
    <location>
        <begin position="130"/>
        <end position="149"/>
    </location>
</feature>
<evidence type="ECO:0000256" key="4">
    <source>
        <dbReference type="ARBA" id="ARBA00022679"/>
    </source>
</evidence>
<keyword evidence="5" id="KW-0547">Nucleotide-binding</keyword>
<dbReference type="Pfam" id="PF02518">
    <property type="entry name" value="HATPase_c"/>
    <property type="match status" value="1"/>
</dbReference>
<dbReference type="InterPro" id="IPR011712">
    <property type="entry name" value="Sig_transdc_His_kin_sub3_dim/P"/>
</dbReference>
<dbReference type="InterPro" id="IPR003594">
    <property type="entry name" value="HATPase_dom"/>
</dbReference>
<dbReference type="PANTHER" id="PTHR24421">
    <property type="entry name" value="NITRATE/NITRITE SENSOR PROTEIN NARX-RELATED"/>
    <property type="match status" value="1"/>
</dbReference>
<dbReference type="Gene3D" id="1.20.5.1930">
    <property type="match status" value="1"/>
</dbReference>